<dbReference type="Gene3D" id="3.30.460.10">
    <property type="entry name" value="Beta Polymerase, domain 2"/>
    <property type="match status" value="1"/>
</dbReference>
<sequence length="104" mass="12146">MKATKKNILHYLGELKKELEPQGIEALALFGSYAREEQTVYSDIDIAIKKKKNFLDDYTAYEYFEILSDIKAKIRKKLHKSIDIFDMDSTSSFKKAIEDELIYV</sequence>
<dbReference type="EMBL" id="CACVAS010000057">
    <property type="protein sequence ID" value="CAA6809465.1"/>
    <property type="molecule type" value="Genomic_DNA"/>
</dbReference>
<organism evidence="2">
    <name type="scientific">uncultured Sulfurovum sp</name>
    <dbReference type="NCBI Taxonomy" id="269237"/>
    <lineage>
        <taxon>Bacteria</taxon>
        <taxon>Pseudomonadati</taxon>
        <taxon>Campylobacterota</taxon>
        <taxon>Epsilonproteobacteria</taxon>
        <taxon>Campylobacterales</taxon>
        <taxon>Sulfurovaceae</taxon>
        <taxon>Sulfurovum</taxon>
        <taxon>environmental samples</taxon>
    </lineage>
</organism>
<gene>
    <name evidence="2" type="ORF">HELGO_WM3600</name>
</gene>
<dbReference type="Pfam" id="PF18765">
    <property type="entry name" value="Polbeta"/>
    <property type="match status" value="1"/>
</dbReference>
<name>A0A6S6SXS9_9BACT</name>
<dbReference type="CDD" id="cd05403">
    <property type="entry name" value="NT_KNTase_like"/>
    <property type="match status" value="1"/>
</dbReference>
<protein>
    <recommendedName>
        <fullName evidence="1">Polymerase beta nucleotidyltransferase domain-containing protein</fullName>
    </recommendedName>
</protein>
<feature type="domain" description="Polymerase beta nucleotidyltransferase" evidence="1">
    <location>
        <begin position="15"/>
        <end position="98"/>
    </location>
</feature>
<dbReference type="InterPro" id="IPR041633">
    <property type="entry name" value="Polbeta"/>
</dbReference>
<evidence type="ECO:0000313" key="2">
    <source>
        <dbReference type="EMBL" id="CAA6809465.1"/>
    </source>
</evidence>
<reference evidence="2" key="1">
    <citation type="submission" date="2020-01" db="EMBL/GenBank/DDBJ databases">
        <authorList>
            <person name="Meier V. D."/>
            <person name="Meier V D."/>
        </authorList>
    </citation>
    <scope>NUCLEOTIDE SEQUENCE</scope>
    <source>
        <strain evidence="2">HLG_WM_MAG_01</strain>
    </source>
</reference>
<accession>A0A6S6SXS9</accession>
<dbReference type="SUPFAM" id="SSF81301">
    <property type="entry name" value="Nucleotidyltransferase"/>
    <property type="match status" value="1"/>
</dbReference>
<dbReference type="InterPro" id="IPR043519">
    <property type="entry name" value="NT_sf"/>
</dbReference>
<dbReference type="AlphaFoldDB" id="A0A6S6SXS9"/>
<evidence type="ECO:0000259" key="1">
    <source>
        <dbReference type="Pfam" id="PF18765"/>
    </source>
</evidence>
<proteinExistence type="predicted"/>